<accession>A0AB39TV35</accession>
<name>A0AB39TV35_9ACTN</name>
<sequence length="52" mass="5772">MNITDETMLIEAAGRIFGDEPAYEVMDTTDRYSYKKIAGSSDSVQTYDTTAV</sequence>
<gene>
    <name evidence="1" type="ORF">AB2U05_33060</name>
</gene>
<reference evidence="1" key="1">
    <citation type="submission" date="2024-07" db="EMBL/GenBank/DDBJ databases">
        <authorList>
            <person name="Yu S.T."/>
        </authorList>
    </citation>
    <scope>NUCLEOTIDE SEQUENCE</scope>
    <source>
        <strain evidence="1">Y1</strain>
    </source>
</reference>
<evidence type="ECO:0000313" key="1">
    <source>
        <dbReference type="EMBL" id="XDQ82991.1"/>
    </source>
</evidence>
<organism evidence="1">
    <name type="scientific">Streptomyces sp. Y1</name>
    <dbReference type="NCBI Taxonomy" id="3238634"/>
    <lineage>
        <taxon>Bacteria</taxon>
        <taxon>Bacillati</taxon>
        <taxon>Actinomycetota</taxon>
        <taxon>Actinomycetes</taxon>
        <taxon>Kitasatosporales</taxon>
        <taxon>Streptomycetaceae</taxon>
        <taxon>Streptomyces</taxon>
    </lineage>
</organism>
<dbReference type="RefSeq" id="WP_157882071.1">
    <property type="nucleotide sequence ID" value="NZ_CP163445.1"/>
</dbReference>
<dbReference type="AlphaFoldDB" id="A0AB39TV35"/>
<proteinExistence type="predicted"/>
<protein>
    <submittedName>
        <fullName evidence="1">Uncharacterized protein</fullName>
    </submittedName>
</protein>
<dbReference type="EMBL" id="CP163445">
    <property type="protein sequence ID" value="XDQ82991.1"/>
    <property type="molecule type" value="Genomic_DNA"/>
</dbReference>